<gene>
    <name evidence="1" type="ORF">Sradi_6962500</name>
</gene>
<proteinExistence type="predicted"/>
<sequence>MEALYRGDFYVCSNTKNESSEGSIPSPTKKKGDLALNVKLAAELPSIAQCILHLDRHNSLILCLEACYRLIFVKATKLEQCMLQQRAKCNGCEAGISAHGCSFGKLPSVGLQKGYTKSILP</sequence>
<dbReference type="EMBL" id="JACGWJ010000364">
    <property type="protein sequence ID" value="KAL0292975.1"/>
    <property type="molecule type" value="Genomic_DNA"/>
</dbReference>
<protein>
    <submittedName>
        <fullName evidence="1">Uncharacterized protein</fullName>
    </submittedName>
</protein>
<comment type="caution">
    <text evidence="1">The sequence shown here is derived from an EMBL/GenBank/DDBJ whole genome shotgun (WGS) entry which is preliminary data.</text>
</comment>
<reference evidence="1" key="1">
    <citation type="submission" date="2020-06" db="EMBL/GenBank/DDBJ databases">
        <authorList>
            <person name="Li T."/>
            <person name="Hu X."/>
            <person name="Zhang T."/>
            <person name="Song X."/>
            <person name="Zhang H."/>
            <person name="Dai N."/>
            <person name="Sheng W."/>
            <person name="Hou X."/>
            <person name="Wei L."/>
        </authorList>
    </citation>
    <scope>NUCLEOTIDE SEQUENCE</scope>
    <source>
        <strain evidence="1">G02</strain>
        <tissue evidence="1">Leaf</tissue>
    </source>
</reference>
<name>A0AAW2JHD7_SESRA</name>
<dbReference type="AlphaFoldDB" id="A0AAW2JHD7"/>
<organism evidence="1">
    <name type="scientific">Sesamum radiatum</name>
    <name type="common">Black benniseed</name>
    <dbReference type="NCBI Taxonomy" id="300843"/>
    <lineage>
        <taxon>Eukaryota</taxon>
        <taxon>Viridiplantae</taxon>
        <taxon>Streptophyta</taxon>
        <taxon>Embryophyta</taxon>
        <taxon>Tracheophyta</taxon>
        <taxon>Spermatophyta</taxon>
        <taxon>Magnoliopsida</taxon>
        <taxon>eudicotyledons</taxon>
        <taxon>Gunneridae</taxon>
        <taxon>Pentapetalae</taxon>
        <taxon>asterids</taxon>
        <taxon>lamiids</taxon>
        <taxon>Lamiales</taxon>
        <taxon>Pedaliaceae</taxon>
        <taxon>Sesamum</taxon>
    </lineage>
</organism>
<accession>A0AAW2JHD7</accession>
<evidence type="ECO:0000313" key="1">
    <source>
        <dbReference type="EMBL" id="KAL0292975.1"/>
    </source>
</evidence>
<reference evidence="1" key="2">
    <citation type="journal article" date="2024" name="Plant">
        <title>Genomic evolution and insights into agronomic trait innovations of Sesamum species.</title>
        <authorList>
            <person name="Miao H."/>
            <person name="Wang L."/>
            <person name="Qu L."/>
            <person name="Liu H."/>
            <person name="Sun Y."/>
            <person name="Le M."/>
            <person name="Wang Q."/>
            <person name="Wei S."/>
            <person name="Zheng Y."/>
            <person name="Lin W."/>
            <person name="Duan Y."/>
            <person name="Cao H."/>
            <person name="Xiong S."/>
            <person name="Wang X."/>
            <person name="Wei L."/>
            <person name="Li C."/>
            <person name="Ma Q."/>
            <person name="Ju M."/>
            <person name="Zhao R."/>
            <person name="Li G."/>
            <person name="Mu C."/>
            <person name="Tian Q."/>
            <person name="Mei H."/>
            <person name="Zhang T."/>
            <person name="Gao T."/>
            <person name="Zhang H."/>
        </authorList>
    </citation>
    <scope>NUCLEOTIDE SEQUENCE</scope>
    <source>
        <strain evidence="1">G02</strain>
    </source>
</reference>